<evidence type="ECO:0000256" key="5">
    <source>
        <dbReference type="ARBA" id="ARBA00022448"/>
    </source>
</evidence>
<comment type="similarity">
    <text evidence="3">Belongs to the complex I subunit 3 family.</text>
</comment>
<evidence type="ECO:0000256" key="1">
    <source>
        <dbReference type="ARBA" id="ARBA00003257"/>
    </source>
</evidence>
<dbReference type="PANTHER" id="PTHR11058:SF9">
    <property type="entry name" value="NADH-UBIQUINONE OXIDOREDUCTASE CHAIN 3"/>
    <property type="match status" value="1"/>
</dbReference>
<accession>A0ABQ5DDA1</accession>
<evidence type="ECO:0000256" key="7">
    <source>
        <dbReference type="ARBA" id="ARBA00022967"/>
    </source>
</evidence>
<evidence type="ECO:0000256" key="11">
    <source>
        <dbReference type="ARBA" id="ARBA00049551"/>
    </source>
</evidence>
<reference evidence="13" key="2">
    <citation type="submission" date="2022-01" db="EMBL/GenBank/DDBJ databases">
        <authorList>
            <person name="Yamashiro T."/>
            <person name="Shiraishi A."/>
            <person name="Satake H."/>
            <person name="Nakayama K."/>
        </authorList>
    </citation>
    <scope>NUCLEOTIDE SEQUENCE</scope>
</reference>
<evidence type="ECO:0000313" key="14">
    <source>
        <dbReference type="Proteomes" id="UP001151760"/>
    </source>
</evidence>
<keyword evidence="6 12" id="KW-0812">Transmembrane</keyword>
<comment type="subcellular location">
    <subcellularLocation>
        <location evidence="2">Membrane</location>
    </subcellularLocation>
</comment>
<evidence type="ECO:0000256" key="8">
    <source>
        <dbReference type="ARBA" id="ARBA00022989"/>
    </source>
</evidence>
<dbReference type="InterPro" id="IPR038430">
    <property type="entry name" value="NDAH_ubi_oxred_su3_sf"/>
</dbReference>
<dbReference type="Gene3D" id="1.20.58.1610">
    <property type="entry name" value="NADH:ubiquinone/plastoquinone oxidoreductase, chain 3"/>
    <property type="match status" value="1"/>
</dbReference>
<evidence type="ECO:0000256" key="2">
    <source>
        <dbReference type="ARBA" id="ARBA00004370"/>
    </source>
</evidence>
<dbReference type="EMBL" id="BQNB010015208">
    <property type="protein sequence ID" value="GJT37250.1"/>
    <property type="molecule type" value="Genomic_DNA"/>
</dbReference>
<evidence type="ECO:0000313" key="13">
    <source>
        <dbReference type="EMBL" id="GJT37250.1"/>
    </source>
</evidence>
<dbReference type="Pfam" id="PF00507">
    <property type="entry name" value="Oxidored_q4"/>
    <property type="match status" value="1"/>
</dbReference>
<evidence type="ECO:0000256" key="12">
    <source>
        <dbReference type="SAM" id="Phobius"/>
    </source>
</evidence>
<keyword evidence="7" id="KW-1278">Translocase</keyword>
<gene>
    <name evidence="13" type="ORF">Tco_0937115</name>
</gene>
<keyword evidence="5" id="KW-0813">Transport</keyword>
<comment type="caution">
    <text evidence="13">The sequence shown here is derived from an EMBL/GenBank/DDBJ whole genome shotgun (WGS) entry which is preliminary data.</text>
</comment>
<keyword evidence="14" id="KW-1185">Reference proteome</keyword>
<name>A0ABQ5DDA1_9ASTR</name>
<comment type="function">
    <text evidence="1">Core subunit of the mitochondrial membrane respiratory chain NADH dehydrogenase (Complex I) that is believed to belong to the minimal assembly required for catalysis. Complex I functions in the transfer of electrons from NADH to the respiratory chain. The immediate electron acceptor for the enzyme is believed to be ubiquinone.</text>
</comment>
<evidence type="ECO:0000256" key="10">
    <source>
        <dbReference type="ARBA" id="ARBA00031029"/>
    </source>
</evidence>
<feature type="transmembrane region" description="Helical" evidence="12">
    <location>
        <begin position="326"/>
        <end position="349"/>
    </location>
</feature>
<reference evidence="13" key="1">
    <citation type="journal article" date="2022" name="Int. J. Mol. Sci.">
        <title>Draft Genome of Tanacetum Coccineum: Genomic Comparison of Closely Related Tanacetum-Family Plants.</title>
        <authorList>
            <person name="Yamashiro T."/>
            <person name="Shiraishi A."/>
            <person name="Nakayama K."/>
            <person name="Satake H."/>
        </authorList>
    </citation>
    <scope>NUCLEOTIDE SEQUENCE</scope>
</reference>
<sequence length="408" mass="45789">MPADQFTTSPSLTFVKKATWIGQGLLRLMRPRSRSLRSIFLIGTSICIGNSLMIDLAQSPSLSPTAFRPARVYNENFQTLMPDYETGYWTSDGTLLGPELCNNKIILDPCRIRLPVPLIPFVSSLIGILLPRFLNLEWMAKRRWQAVICIRCFTRRRFSSSRKNCMGVVLGGTSRMTVPRNSTVLRAAIVVDPAEPTQRALLRPYESSGRKYFLNGVKELGVANLFLKDGDESMSVDGVKTLPDVEFQKPTRGRTTEGFFIERGKSRVASRLTNFSESEEDLSSDHPKHEGASLEGGIAQGLKSSIQILSFFRYATPRARSKKIKWAVVMSEFAPICIYLVISPLVSLIPLGVPFPFASNSSTYLEKLSAYECGFDPFGDARSRFDIRFYLVSILFIIPDLEVTFSFR</sequence>
<evidence type="ECO:0000256" key="4">
    <source>
        <dbReference type="ARBA" id="ARBA00021007"/>
    </source>
</evidence>
<feature type="transmembrane region" description="Helical" evidence="12">
    <location>
        <begin position="114"/>
        <end position="134"/>
    </location>
</feature>
<feature type="transmembrane region" description="Helical" evidence="12">
    <location>
        <begin position="36"/>
        <end position="54"/>
    </location>
</feature>
<evidence type="ECO:0000256" key="9">
    <source>
        <dbReference type="ARBA" id="ARBA00023136"/>
    </source>
</evidence>
<protein>
    <recommendedName>
        <fullName evidence="4">NADH-ubiquinone oxidoreductase chain 3</fullName>
    </recommendedName>
    <alternativeName>
        <fullName evidence="10">NADH dehydrogenase subunit 3</fullName>
    </alternativeName>
</protein>
<dbReference type="InterPro" id="IPR000440">
    <property type="entry name" value="NADH_UbQ/plastoQ_OxRdtase_su3"/>
</dbReference>
<feature type="transmembrane region" description="Helical" evidence="12">
    <location>
        <begin position="387"/>
        <end position="407"/>
    </location>
</feature>
<keyword evidence="9 12" id="KW-0472">Membrane</keyword>
<proteinExistence type="inferred from homology"/>
<organism evidence="13 14">
    <name type="scientific">Tanacetum coccineum</name>
    <dbReference type="NCBI Taxonomy" id="301880"/>
    <lineage>
        <taxon>Eukaryota</taxon>
        <taxon>Viridiplantae</taxon>
        <taxon>Streptophyta</taxon>
        <taxon>Embryophyta</taxon>
        <taxon>Tracheophyta</taxon>
        <taxon>Spermatophyta</taxon>
        <taxon>Magnoliopsida</taxon>
        <taxon>eudicotyledons</taxon>
        <taxon>Gunneridae</taxon>
        <taxon>Pentapetalae</taxon>
        <taxon>asterids</taxon>
        <taxon>campanulids</taxon>
        <taxon>Asterales</taxon>
        <taxon>Asteraceae</taxon>
        <taxon>Asteroideae</taxon>
        <taxon>Anthemideae</taxon>
        <taxon>Anthemidinae</taxon>
        <taxon>Tanacetum</taxon>
    </lineage>
</organism>
<evidence type="ECO:0000256" key="3">
    <source>
        <dbReference type="ARBA" id="ARBA00008472"/>
    </source>
</evidence>
<dbReference type="Proteomes" id="UP001151760">
    <property type="component" value="Unassembled WGS sequence"/>
</dbReference>
<evidence type="ECO:0000256" key="6">
    <source>
        <dbReference type="ARBA" id="ARBA00022692"/>
    </source>
</evidence>
<comment type="catalytic activity">
    <reaction evidence="11">
        <text>a ubiquinone + NADH + 5 H(+)(in) = a ubiquinol + NAD(+) + 4 H(+)(out)</text>
        <dbReference type="Rhea" id="RHEA:29091"/>
        <dbReference type="Rhea" id="RHEA-COMP:9565"/>
        <dbReference type="Rhea" id="RHEA-COMP:9566"/>
        <dbReference type="ChEBI" id="CHEBI:15378"/>
        <dbReference type="ChEBI" id="CHEBI:16389"/>
        <dbReference type="ChEBI" id="CHEBI:17976"/>
        <dbReference type="ChEBI" id="CHEBI:57540"/>
        <dbReference type="ChEBI" id="CHEBI:57945"/>
        <dbReference type="EC" id="7.1.1.2"/>
    </reaction>
</comment>
<keyword evidence="8 12" id="KW-1133">Transmembrane helix</keyword>
<dbReference type="PANTHER" id="PTHR11058">
    <property type="entry name" value="NADH-UBIQUINONE OXIDOREDUCTASE CHAIN 3"/>
    <property type="match status" value="1"/>
</dbReference>